<dbReference type="InterPro" id="IPR038731">
    <property type="entry name" value="RgtA/B/C-like"/>
</dbReference>
<gene>
    <name evidence="3" type="ORF">GCM10022407_01170</name>
</gene>
<feature type="transmembrane region" description="Helical" evidence="1">
    <location>
        <begin position="317"/>
        <end position="335"/>
    </location>
</feature>
<comment type="caution">
    <text evidence="3">The sequence shown here is derived from an EMBL/GenBank/DDBJ whole genome shotgun (WGS) entry which is preliminary data.</text>
</comment>
<keyword evidence="1" id="KW-1133">Transmembrane helix</keyword>
<feature type="transmembrane region" description="Helical" evidence="1">
    <location>
        <begin position="16"/>
        <end position="35"/>
    </location>
</feature>
<feature type="transmembrane region" description="Helical" evidence="1">
    <location>
        <begin position="189"/>
        <end position="218"/>
    </location>
</feature>
<feature type="transmembrane region" description="Helical" evidence="1">
    <location>
        <begin position="293"/>
        <end position="311"/>
    </location>
</feature>
<organism evidence="3 4">
    <name type="scientific">Hymenobacter antarcticus</name>
    <dbReference type="NCBI Taxonomy" id="486270"/>
    <lineage>
        <taxon>Bacteria</taxon>
        <taxon>Pseudomonadati</taxon>
        <taxon>Bacteroidota</taxon>
        <taxon>Cytophagia</taxon>
        <taxon>Cytophagales</taxon>
        <taxon>Hymenobacteraceae</taxon>
        <taxon>Hymenobacter</taxon>
    </lineage>
</organism>
<keyword evidence="1" id="KW-0812">Transmembrane</keyword>
<feature type="transmembrane region" description="Helical" evidence="1">
    <location>
        <begin position="347"/>
        <end position="368"/>
    </location>
</feature>
<accession>A0ABP7P2P2</accession>
<protein>
    <recommendedName>
        <fullName evidence="2">Glycosyltransferase RgtA/B/C/D-like domain-containing protein</fullName>
    </recommendedName>
</protein>
<feature type="transmembrane region" description="Helical" evidence="1">
    <location>
        <begin position="374"/>
        <end position="392"/>
    </location>
</feature>
<feature type="transmembrane region" description="Helical" evidence="1">
    <location>
        <begin position="230"/>
        <end position="248"/>
    </location>
</feature>
<name>A0ABP7P2P2_9BACT</name>
<keyword evidence="4" id="KW-1185">Reference proteome</keyword>
<evidence type="ECO:0000256" key="1">
    <source>
        <dbReference type="SAM" id="Phobius"/>
    </source>
</evidence>
<feature type="transmembrane region" description="Helical" evidence="1">
    <location>
        <begin position="103"/>
        <end position="122"/>
    </location>
</feature>
<dbReference type="EMBL" id="BAABDI010000001">
    <property type="protein sequence ID" value="GAA3957550.1"/>
    <property type="molecule type" value="Genomic_DNA"/>
</dbReference>
<sequence>MSFSVASVRSFRPRPYHVAAALFFIILGAFFYGPYLNELPNGIHTWAQTDRLSLALNFYDYGFDFFTPRTSSLESIGGVTGVEFPLQAYLAALGGLVFGRGNIGLLFRLLDVAVTLLGFYYLFRLIFERTGHFVAGLVPGVFLLASPFFAFYAGGFLPDPFSLSLSFVGYYYWARFFENRHFPDLRVAVLVLGLAALIKTTTGLHLGAVAGITLLWSFLQPDRMTPRQRLGFLGLLAVVLGVVVAFFVHNQHLNETYQSGQFLAAARPIPDPETLHDVLRDVRRGWLFEYGTITQYRMLGVCVLLLLVFLRRNLGRYLPLTLLLLAAVAIGLLFAQLMGAQFGVHDYYIICAGLPPAVLLLVLALLNLSQYTGFVRYGTTVGLAVLVFFLAANGYKRLKHRSSDDYLTFSPWPHVWMRGGAAEMAQAGVPATANVLYFNEPAPNISQVYFDRRGLTWTPASVTTVKAEDFLGRMAFDSLDYVAMNPAFFGQLPADQREAMAAGFETVGRSPAIILRRRDRQRPW</sequence>
<dbReference type="RefSeq" id="WP_345119839.1">
    <property type="nucleotide sequence ID" value="NZ_BAABDI010000001.1"/>
</dbReference>
<evidence type="ECO:0000259" key="2">
    <source>
        <dbReference type="Pfam" id="PF13231"/>
    </source>
</evidence>
<keyword evidence="1" id="KW-0472">Membrane</keyword>
<dbReference type="Proteomes" id="UP001501556">
    <property type="component" value="Unassembled WGS sequence"/>
</dbReference>
<evidence type="ECO:0000313" key="3">
    <source>
        <dbReference type="EMBL" id="GAA3957550.1"/>
    </source>
</evidence>
<evidence type="ECO:0000313" key="4">
    <source>
        <dbReference type="Proteomes" id="UP001501556"/>
    </source>
</evidence>
<reference evidence="4" key="1">
    <citation type="journal article" date="2019" name="Int. J. Syst. Evol. Microbiol.">
        <title>The Global Catalogue of Microorganisms (GCM) 10K type strain sequencing project: providing services to taxonomists for standard genome sequencing and annotation.</title>
        <authorList>
            <consortium name="The Broad Institute Genomics Platform"/>
            <consortium name="The Broad Institute Genome Sequencing Center for Infectious Disease"/>
            <person name="Wu L."/>
            <person name="Ma J."/>
        </authorList>
    </citation>
    <scope>NUCLEOTIDE SEQUENCE [LARGE SCALE GENOMIC DNA]</scope>
    <source>
        <strain evidence="4">JCM 17217</strain>
    </source>
</reference>
<feature type="transmembrane region" description="Helical" evidence="1">
    <location>
        <begin position="134"/>
        <end position="154"/>
    </location>
</feature>
<dbReference type="Pfam" id="PF13231">
    <property type="entry name" value="PMT_2"/>
    <property type="match status" value="1"/>
</dbReference>
<proteinExistence type="predicted"/>
<feature type="domain" description="Glycosyltransferase RgtA/B/C/D-like" evidence="2">
    <location>
        <begin position="85"/>
        <end position="244"/>
    </location>
</feature>